<reference evidence="9" key="1">
    <citation type="submission" date="2019-11" db="EMBL/GenBank/DDBJ databases">
        <authorList>
            <person name="Feng L."/>
        </authorList>
    </citation>
    <scope>NUCLEOTIDE SEQUENCE</scope>
    <source>
        <strain evidence="9">SsimulansLFYP27</strain>
    </source>
</reference>
<feature type="domain" description="NEAT" evidence="8">
    <location>
        <begin position="199"/>
        <end position="320"/>
    </location>
</feature>
<dbReference type="InterPro" id="IPR050436">
    <property type="entry name" value="IsdA"/>
</dbReference>
<evidence type="ECO:0000256" key="5">
    <source>
        <dbReference type="ARBA" id="ARBA00023088"/>
    </source>
</evidence>
<dbReference type="InterPro" id="IPR006635">
    <property type="entry name" value="NEAT_dom"/>
</dbReference>
<evidence type="ECO:0000256" key="6">
    <source>
        <dbReference type="SAM" id="MobiDB-lite"/>
    </source>
</evidence>
<name>A0A6N3FAL9_STASI</name>
<keyword evidence="2" id="KW-0134">Cell wall</keyword>
<evidence type="ECO:0000256" key="1">
    <source>
        <dbReference type="ARBA" id="ARBA00004168"/>
    </source>
</evidence>
<keyword evidence="7" id="KW-1133">Transmembrane helix</keyword>
<evidence type="ECO:0000259" key="8">
    <source>
        <dbReference type="PROSITE" id="PS50978"/>
    </source>
</evidence>
<feature type="compositionally biased region" description="Basic and acidic residues" evidence="6">
    <location>
        <begin position="325"/>
        <end position="337"/>
    </location>
</feature>
<evidence type="ECO:0000313" key="9">
    <source>
        <dbReference type="EMBL" id="VYU49118.1"/>
    </source>
</evidence>
<accession>A0A6N3FAL9</accession>
<feature type="region of interest" description="Disordered" evidence="6">
    <location>
        <begin position="315"/>
        <end position="345"/>
    </location>
</feature>
<feature type="compositionally biased region" description="Basic and acidic residues" evidence="6">
    <location>
        <begin position="166"/>
        <end position="186"/>
    </location>
</feature>
<dbReference type="AlphaFoldDB" id="A0A6N3FAL9"/>
<dbReference type="SUPFAM" id="SSF158911">
    <property type="entry name" value="NEAT domain-like"/>
    <property type="match status" value="2"/>
</dbReference>
<keyword evidence="3" id="KW-0964">Secreted</keyword>
<dbReference type="Gene3D" id="2.60.40.1850">
    <property type="match status" value="2"/>
</dbReference>
<evidence type="ECO:0000256" key="7">
    <source>
        <dbReference type="SAM" id="Phobius"/>
    </source>
</evidence>
<evidence type="ECO:0000256" key="3">
    <source>
        <dbReference type="ARBA" id="ARBA00022525"/>
    </source>
</evidence>
<proteinExistence type="predicted"/>
<dbReference type="PANTHER" id="PTHR37824">
    <property type="entry name" value="IRON-REGULATED SURFACE DETERMINANT PROTEIN C"/>
    <property type="match status" value="1"/>
</dbReference>
<dbReference type="InterPro" id="IPR037250">
    <property type="entry name" value="NEAT_dom_sf"/>
</dbReference>
<feature type="compositionally biased region" description="Polar residues" evidence="6">
    <location>
        <begin position="315"/>
        <end position="324"/>
    </location>
</feature>
<evidence type="ECO:0000256" key="4">
    <source>
        <dbReference type="ARBA" id="ARBA00022729"/>
    </source>
</evidence>
<dbReference type="EMBL" id="CACRUO010000060">
    <property type="protein sequence ID" value="VYU49118.1"/>
    <property type="molecule type" value="Genomic_DNA"/>
</dbReference>
<dbReference type="PANTHER" id="PTHR37824:SF1">
    <property type="entry name" value="IRON-REGULATED SURFACE DETERMINANT PROTEIN C"/>
    <property type="match status" value="1"/>
</dbReference>
<feature type="region of interest" description="Disordered" evidence="6">
    <location>
        <begin position="147"/>
        <end position="192"/>
    </location>
</feature>
<dbReference type="RefSeq" id="WP_156667006.1">
    <property type="nucleotide sequence ID" value="NZ_CACRUO010000060.1"/>
</dbReference>
<organism evidence="9">
    <name type="scientific">Staphylococcus simulans</name>
    <dbReference type="NCBI Taxonomy" id="1286"/>
    <lineage>
        <taxon>Bacteria</taxon>
        <taxon>Bacillati</taxon>
        <taxon>Bacillota</taxon>
        <taxon>Bacilli</taxon>
        <taxon>Bacillales</taxon>
        <taxon>Staphylococcaceae</taxon>
        <taxon>Staphylococcus</taxon>
    </lineage>
</organism>
<protein>
    <submittedName>
        <fullName evidence="9">Iron-regulated surface determinant protein A</fullName>
    </submittedName>
</protein>
<gene>
    <name evidence="9" type="primary">isdA</name>
    <name evidence="9" type="ORF">SSLFYP27_02396</name>
</gene>
<keyword evidence="5" id="KW-0572">Peptidoglycan-anchor</keyword>
<dbReference type="SMART" id="SM00725">
    <property type="entry name" value="NEAT"/>
    <property type="match status" value="2"/>
</dbReference>
<feature type="transmembrane region" description="Helical" evidence="7">
    <location>
        <begin position="453"/>
        <end position="473"/>
    </location>
</feature>
<dbReference type="PROSITE" id="PS50978">
    <property type="entry name" value="NEAT"/>
    <property type="match status" value="2"/>
</dbReference>
<feature type="domain" description="NEAT" evidence="8">
    <location>
        <begin position="35"/>
        <end position="154"/>
    </location>
</feature>
<sequence length="485" mass="55304">MNVPHKCLVAALCGSLLCSFTVDNSKAEVNHQTLSQQTIKEIPFKVYKENSQDVSVMNDYMAHPATVKTKNNKVYLQFKLLHPEWWKAFELYEGDKQCDVRTVSETKEARIVEVEVTSETQTFTSKVHIIVPDIHYDHHYTTKINLEAQLPKDVTPKVQPTPKPSPESKPKTDVQPKPDTQPTEKHTPKKVFPKKSNTHVSEIQNLNFKVLKHQTNERSVMDQYMVHPAKVTYHNQQATVQMTLKNAAWWKSFEIFNGETRIPVKVVSEDSQQDQRVIEFNMPKDQKILTSKVHIIVPHLNYDHHYTTEMVFNETAQETDTPSQQEEKGGTSIKQDEGTEVSTNEAAETVETKENTIVETPSEHASETRNHKQIPTNPAFYQEQSVNDTPFITSSRPSQPSAVKTTQTAKTMEEPPLPEIFPKFNRHADDGEPIKFTKTHSDVGKYLKRMNQIYLGAVIILASALLVVSTLYVRKGEGKGHEKKH</sequence>
<keyword evidence="4" id="KW-0732">Signal</keyword>
<keyword evidence="7" id="KW-0472">Membrane</keyword>
<evidence type="ECO:0000256" key="2">
    <source>
        <dbReference type="ARBA" id="ARBA00022512"/>
    </source>
</evidence>
<dbReference type="CDD" id="cd06920">
    <property type="entry name" value="NEAT"/>
    <property type="match status" value="2"/>
</dbReference>
<dbReference type="Pfam" id="PF05031">
    <property type="entry name" value="NEAT"/>
    <property type="match status" value="2"/>
</dbReference>
<comment type="subcellular location">
    <subcellularLocation>
        <location evidence="1">Secreted</location>
        <location evidence="1">Cell wall</location>
        <topology evidence="1">Peptidoglycan-anchor</topology>
    </subcellularLocation>
</comment>
<keyword evidence="7" id="KW-0812">Transmembrane</keyword>